<sequence>MNTIKLLLPLLIASNLSATEIEVKEQDESLISHKFNVRVMDANFESKNTEMTLDFRSKGSITYKGAPPVVSFKESRVCDFNLYGELSTRIGDELTVIEKSAIEKYSDQMLEPERILKNFRAFTLPNSYQGLPCQKAIFVANAYKNKSLFRRSLELDSEKEALILNSFTSPSESTLFIYPLFEIDEQLKTIVENSIVNNVYKRVWNRDAIDYELLDAEQFKDSEDWGYELQYAQAELKNSDLSKDIDLKMNAITEQNILVDNLIEDFWVDHCLNTEIDYEFYELSTCRDLNNRRETHSGIFHSILDNQRSSATKRCQSLTSIENRSFMKSAGEKCIEMTKAGFYGQETKDEFSNITRNIQILEYSVVQNNIDIKNYETLAKLVKSDSVLHSEILQRSELGRKILESVDWTHQLFYQGNIELNFDEDKLKEILRRRRIYPEILNPLGNNGPRNPLGPENPIYLERNFMQRNSSGSTTVLNIPARR</sequence>
<dbReference type="RefSeq" id="WP_014244345.1">
    <property type="nucleotide sequence ID" value="NC_016620.1"/>
</dbReference>
<evidence type="ECO:0000313" key="1">
    <source>
        <dbReference type="EMBL" id="CBW26564.1"/>
    </source>
</evidence>
<organism evidence="1 2">
    <name type="scientific">Halobacteriovorax marinus (strain ATCC BAA-682 / DSM 15412 / SJ)</name>
    <name type="common">Bacteriovorax marinus</name>
    <dbReference type="NCBI Taxonomy" id="862908"/>
    <lineage>
        <taxon>Bacteria</taxon>
        <taxon>Pseudomonadati</taxon>
        <taxon>Bdellovibrionota</taxon>
        <taxon>Bacteriovoracia</taxon>
        <taxon>Bacteriovoracales</taxon>
        <taxon>Halobacteriovoraceae</taxon>
        <taxon>Halobacteriovorax</taxon>
    </lineage>
</organism>
<keyword evidence="2" id="KW-1185">Reference proteome</keyword>
<reference evidence="2" key="1">
    <citation type="journal article" date="2013" name="ISME J.">
        <title>A small predatory core genome in the divergent marine Bacteriovorax marinus SJ and the terrestrial Bdellovibrio bacteriovorus.</title>
        <authorList>
            <person name="Crossman L.C."/>
            <person name="Chen H."/>
            <person name="Cerdeno-Tarraga A.M."/>
            <person name="Brooks K."/>
            <person name="Quail M.A."/>
            <person name="Pineiro S.A."/>
            <person name="Hobley L."/>
            <person name="Sockett R.E."/>
            <person name="Bentley S.D."/>
            <person name="Parkhill J."/>
            <person name="Williams H.N."/>
            <person name="Stine O.C."/>
        </authorList>
    </citation>
    <scope>NUCLEOTIDE SEQUENCE [LARGE SCALE GENOMIC DNA]</scope>
    <source>
        <strain evidence="2">ATCC BAA-682 / DSM 15412 / SJ</strain>
    </source>
</reference>
<dbReference type="KEGG" id="bmx:BMS_1734"/>
<name>E1X1H3_HALMS</name>
<proteinExistence type="predicted"/>
<evidence type="ECO:0000313" key="2">
    <source>
        <dbReference type="Proteomes" id="UP000008963"/>
    </source>
</evidence>
<dbReference type="STRING" id="862908.BMS_1734"/>
<dbReference type="EMBL" id="FQ312005">
    <property type="protein sequence ID" value="CBW26564.1"/>
    <property type="molecule type" value="Genomic_DNA"/>
</dbReference>
<dbReference type="Proteomes" id="UP000008963">
    <property type="component" value="Chromosome"/>
</dbReference>
<accession>E1X1H3</accession>
<dbReference type="AlphaFoldDB" id="E1X1H3"/>
<dbReference type="PATRIC" id="fig|862908.3.peg.1648"/>
<dbReference type="HOGENOM" id="CLU_564712_0_0_7"/>
<protein>
    <submittedName>
        <fullName evidence="1">Hypothetical exported protein</fullName>
    </submittedName>
</protein>
<gene>
    <name evidence="1" type="ordered locus">BMS_1734</name>
</gene>